<comment type="subcellular location">
    <subcellularLocation>
        <location evidence="1">Membrane</location>
        <topology evidence="1">Multi-pass membrane protein</topology>
    </subcellularLocation>
</comment>
<dbReference type="GO" id="GO:0030416">
    <property type="term" value="P:methylamine metabolic process"/>
    <property type="evidence" value="ECO:0007669"/>
    <property type="project" value="InterPro"/>
</dbReference>
<proteinExistence type="predicted"/>
<keyword evidence="3 5" id="KW-1133">Transmembrane helix</keyword>
<feature type="transmembrane region" description="Helical" evidence="5">
    <location>
        <begin position="395"/>
        <end position="414"/>
    </location>
</feature>
<organism evidence="7 8">
    <name type="scientific">Duncaniella freteri</name>
    <dbReference type="NCBI Taxonomy" id="2530391"/>
    <lineage>
        <taxon>Bacteria</taxon>
        <taxon>Pseudomonadati</taxon>
        <taxon>Bacteroidota</taxon>
        <taxon>Bacteroidia</taxon>
        <taxon>Bacteroidales</taxon>
        <taxon>Muribaculaceae</taxon>
        <taxon>Duncaniella</taxon>
    </lineage>
</organism>
<feature type="transmembrane region" description="Helical" evidence="5">
    <location>
        <begin position="98"/>
        <end position="118"/>
    </location>
</feature>
<feature type="transmembrane region" description="Helical" evidence="5">
    <location>
        <begin position="166"/>
        <end position="187"/>
    </location>
</feature>
<comment type="caution">
    <text evidence="7">The sequence shown here is derived from an EMBL/GenBank/DDBJ whole genome shotgun (WGS) entry which is preliminary data.</text>
</comment>
<keyword evidence="4 5" id="KW-0472">Membrane</keyword>
<feature type="domain" description="Methylamine utilisation protein MauE" evidence="6">
    <location>
        <begin position="23"/>
        <end position="153"/>
    </location>
</feature>
<dbReference type="EMBL" id="SJSA01000002">
    <property type="protein sequence ID" value="TGG36764.1"/>
    <property type="molecule type" value="Genomic_DNA"/>
</dbReference>
<name>A0A4Z0V1Y6_9BACT</name>
<accession>A0A4Z0V1Y6</accession>
<evidence type="ECO:0000256" key="4">
    <source>
        <dbReference type="ARBA" id="ARBA00023136"/>
    </source>
</evidence>
<evidence type="ECO:0000259" key="6">
    <source>
        <dbReference type="Pfam" id="PF07291"/>
    </source>
</evidence>
<keyword evidence="8" id="KW-1185">Reference proteome</keyword>
<evidence type="ECO:0000256" key="5">
    <source>
        <dbReference type="SAM" id="Phobius"/>
    </source>
</evidence>
<feature type="transmembrane region" description="Helical" evidence="5">
    <location>
        <begin position="130"/>
        <end position="154"/>
    </location>
</feature>
<dbReference type="GO" id="GO:0016020">
    <property type="term" value="C:membrane"/>
    <property type="evidence" value="ECO:0007669"/>
    <property type="project" value="UniProtKB-SubCell"/>
</dbReference>
<sequence>MPSLQSSNSHKSHNLKELLSHPAVVWILRIVIGAVFILSGFVKGIDPWGSVIKISEYFTVWGLDIPRSLIACAAFALGAYEFVWGFLLLLGCYRRVSVWALSAMMAFMLPLTLYIAIASPVDDCGCFGDFLIISNTATFIKNLFISAGLICLILSNTKVSGAFIPYIQWIVGGLVTIYILTIELYGYNVQPLIDFRQYSIGTSLIPSESDDEDSGTTVYEFTYSKDGEERTFTIDSLPDSTWTFVSRRLIGGNVLSTDGFTIVEDGEDITADIIDPDTEQFIITIPDIDNVDLSYTYLINELNDFISGHGGSLVALINSNEEGLERWKDISMAAYPIYQADPKMLKELARGHAALVYLDHGSVQWKRTLSSIGYTFVTETDPGSLIPKLDPNTGYVLKLITAPFVIILLILLALDHSGKLLAWHLSHRRILKSKKQ</sequence>
<protein>
    <submittedName>
        <fullName evidence="7">DoxX family protein</fullName>
    </submittedName>
</protein>
<dbReference type="NCBIfam" id="NF045576">
    <property type="entry name" value="BT_3928_fam"/>
    <property type="match status" value="1"/>
</dbReference>
<evidence type="ECO:0000256" key="3">
    <source>
        <dbReference type="ARBA" id="ARBA00022989"/>
    </source>
</evidence>
<dbReference type="RefSeq" id="WP_135472475.1">
    <property type="nucleotide sequence ID" value="NZ_CASJDB010000027.1"/>
</dbReference>
<evidence type="ECO:0000313" key="7">
    <source>
        <dbReference type="EMBL" id="TGG36764.1"/>
    </source>
</evidence>
<dbReference type="InterPro" id="IPR009908">
    <property type="entry name" value="Methylamine_util_MauE"/>
</dbReference>
<dbReference type="Pfam" id="PF07291">
    <property type="entry name" value="MauE"/>
    <property type="match status" value="1"/>
</dbReference>
<feature type="transmembrane region" description="Helical" evidence="5">
    <location>
        <begin position="68"/>
        <end position="91"/>
    </location>
</feature>
<gene>
    <name evidence="7" type="ORF">EZ315_13095</name>
</gene>
<keyword evidence="2 5" id="KW-0812">Transmembrane</keyword>
<dbReference type="Proteomes" id="UP000297635">
    <property type="component" value="Unassembled WGS sequence"/>
</dbReference>
<dbReference type="AlphaFoldDB" id="A0A4Z0V1Y6"/>
<evidence type="ECO:0000313" key="8">
    <source>
        <dbReference type="Proteomes" id="UP000297635"/>
    </source>
</evidence>
<reference evidence="7 8" key="1">
    <citation type="submission" date="2019-02" db="EMBL/GenBank/DDBJ databases">
        <title>Isolation and identification of novel species under the genus Muribaculum.</title>
        <authorList>
            <person name="Miyake S."/>
            <person name="Ding Y."/>
            <person name="Low A."/>
            <person name="Soh M."/>
            <person name="Seedorf H."/>
        </authorList>
    </citation>
    <scope>NUCLEOTIDE SEQUENCE [LARGE SCALE GENOMIC DNA]</scope>
    <source>
        <strain evidence="7 8">TLL-A3</strain>
    </source>
</reference>
<feature type="transmembrane region" description="Helical" evidence="5">
    <location>
        <begin position="21"/>
        <end position="42"/>
    </location>
</feature>
<dbReference type="GeneID" id="82150727"/>
<evidence type="ECO:0000256" key="1">
    <source>
        <dbReference type="ARBA" id="ARBA00004141"/>
    </source>
</evidence>
<evidence type="ECO:0000256" key="2">
    <source>
        <dbReference type="ARBA" id="ARBA00022692"/>
    </source>
</evidence>